<dbReference type="Proteomes" id="UP000287865">
    <property type="component" value="Unassembled WGS sequence"/>
</dbReference>
<reference evidence="1 3" key="2">
    <citation type="submission" date="2018-06" db="EMBL/GenBank/DDBJ databases">
        <title>Genomic Encyclopedia of Type Strains, Phase III (KMG-III): the genomes of soil and plant-associated and newly described type strains.</title>
        <authorList>
            <person name="Whitman W."/>
        </authorList>
    </citation>
    <scope>NUCLEOTIDE SEQUENCE [LARGE SCALE GENOMIC DNA]</scope>
    <source>
        <strain evidence="1 3">CGMCC 1.15366</strain>
    </source>
</reference>
<dbReference type="RefSeq" id="WP_111568442.1">
    <property type="nucleotide sequence ID" value="NZ_PIPK01000003.1"/>
</dbReference>
<dbReference type="Pfam" id="PF11201">
    <property type="entry name" value="DUF2982"/>
    <property type="match status" value="1"/>
</dbReference>
<evidence type="ECO:0000313" key="1">
    <source>
        <dbReference type="EMBL" id="RAK00645.1"/>
    </source>
</evidence>
<gene>
    <name evidence="1" type="ORF">B0I24_10270</name>
    <name evidence="2" type="ORF">CWE07_05225</name>
</gene>
<dbReference type="EMBL" id="QLMD01000002">
    <property type="protein sequence ID" value="RAK00645.1"/>
    <property type="molecule type" value="Genomic_DNA"/>
</dbReference>
<keyword evidence="4" id="KW-1185">Reference proteome</keyword>
<accession>A0A327X537</accession>
<evidence type="ECO:0000313" key="4">
    <source>
        <dbReference type="Proteomes" id="UP000287865"/>
    </source>
</evidence>
<dbReference type="OrthoDB" id="7061905at2"/>
<evidence type="ECO:0000313" key="3">
    <source>
        <dbReference type="Proteomes" id="UP000249203"/>
    </source>
</evidence>
<dbReference type="EMBL" id="PIPK01000003">
    <property type="protein sequence ID" value="RUO27345.1"/>
    <property type="molecule type" value="Genomic_DNA"/>
</dbReference>
<comment type="caution">
    <text evidence="1">The sequence shown here is derived from an EMBL/GenBank/DDBJ whole genome shotgun (WGS) entry which is preliminary data.</text>
</comment>
<dbReference type="Proteomes" id="UP000249203">
    <property type="component" value="Unassembled WGS sequence"/>
</dbReference>
<protein>
    <submittedName>
        <fullName evidence="2">DUF2982 domain-containing protein</fullName>
    </submittedName>
</protein>
<name>A0A327X537_9GAMM</name>
<proteinExistence type="predicted"/>
<evidence type="ECO:0000313" key="2">
    <source>
        <dbReference type="EMBL" id="RUO27345.1"/>
    </source>
</evidence>
<sequence>MTPPVALRIRPHTKRNGRMFTVLGLGGLLLLLAVHSQVPIPWPLRLTLAGFCLVTIALGIGKLIEPDTSLEITPQQITYLHFRGQWQLPWNQIQRFDIPKMQRGMEQVELPFLAIRLRDYDQFLSALSPRLAVHLVHQQRPLMMQAIRSEMPAHREYLDYVDVPDVFTTDSGKTFRGVLATFGMRMLLMREMLGYDLYISQNALDRPLDEFIRYLKDLQNTRQRYSE</sequence>
<organism evidence="1 3">
    <name type="scientific">Aliidiomarina maris</name>
    <dbReference type="NCBI Taxonomy" id="531312"/>
    <lineage>
        <taxon>Bacteria</taxon>
        <taxon>Pseudomonadati</taxon>
        <taxon>Pseudomonadota</taxon>
        <taxon>Gammaproteobacteria</taxon>
        <taxon>Alteromonadales</taxon>
        <taxon>Idiomarinaceae</taxon>
        <taxon>Aliidiomarina</taxon>
    </lineage>
</organism>
<dbReference type="InterPro" id="IPR021367">
    <property type="entry name" value="DUF2982"/>
</dbReference>
<reference evidence="2 4" key="1">
    <citation type="journal article" date="2018" name="Front. Microbiol.">
        <title>Genome-Based Analysis Reveals the Taxonomy and Diversity of the Family Idiomarinaceae.</title>
        <authorList>
            <person name="Liu Y."/>
            <person name="Lai Q."/>
            <person name="Shao Z."/>
        </authorList>
    </citation>
    <scope>NUCLEOTIDE SEQUENCE [LARGE SCALE GENOMIC DNA]</scope>
    <source>
        <strain evidence="2 4">CF12-14</strain>
    </source>
</reference>
<dbReference type="AlphaFoldDB" id="A0A327X537"/>